<dbReference type="PROSITE" id="PS50857">
    <property type="entry name" value="COX2_CUA"/>
    <property type="match status" value="1"/>
</dbReference>
<dbReference type="PROSITE" id="PS00078">
    <property type="entry name" value="COX2"/>
    <property type="match status" value="1"/>
</dbReference>
<dbReference type="InterPro" id="IPR028096">
    <property type="entry name" value="EfeO_Cupredoxin"/>
</dbReference>
<dbReference type="InterPro" id="IPR002429">
    <property type="entry name" value="CcO_II-like_C"/>
</dbReference>
<dbReference type="SUPFAM" id="SSF49503">
    <property type="entry name" value="Cupredoxins"/>
    <property type="match status" value="1"/>
</dbReference>
<protein>
    <submittedName>
        <fullName evidence="5">Cytochrome c oxidase subunit 2</fullName>
    </submittedName>
</protein>
<feature type="signal peptide" evidence="3">
    <location>
        <begin position="1"/>
        <end position="28"/>
    </location>
</feature>
<evidence type="ECO:0000256" key="1">
    <source>
        <dbReference type="ARBA" id="ARBA00022723"/>
    </source>
</evidence>
<keyword evidence="6" id="KW-1185">Reference proteome</keyword>
<organism evidence="5 6">
    <name type="scientific">Silvibacterium bohemicum</name>
    <dbReference type="NCBI Taxonomy" id="1577686"/>
    <lineage>
        <taxon>Bacteria</taxon>
        <taxon>Pseudomonadati</taxon>
        <taxon>Acidobacteriota</taxon>
        <taxon>Terriglobia</taxon>
        <taxon>Terriglobales</taxon>
        <taxon>Acidobacteriaceae</taxon>
        <taxon>Silvibacterium</taxon>
    </lineage>
</organism>
<dbReference type="GO" id="GO:0016020">
    <property type="term" value="C:membrane"/>
    <property type="evidence" value="ECO:0007669"/>
    <property type="project" value="InterPro"/>
</dbReference>
<proteinExistence type="predicted"/>
<dbReference type="Gene3D" id="2.60.40.420">
    <property type="entry name" value="Cupredoxins - blue copper proteins"/>
    <property type="match status" value="1"/>
</dbReference>
<evidence type="ECO:0000313" key="5">
    <source>
        <dbReference type="EMBL" id="MBB6145853.1"/>
    </source>
</evidence>
<gene>
    <name evidence="5" type="ORF">HNQ77_003823</name>
</gene>
<dbReference type="Proteomes" id="UP000538666">
    <property type="component" value="Unassembled WGS sequence"/>
</dbReference>
<evidence type="ECO:0000259" key="4">
    <source>
        <dbReference type="PROSITE" id="PS50857"/>
    </source>
</evidence>
<evidence type="ECO:0000313" key="6">
    <source>
        <dbReference type="Proteomes" id="UP000538666"/>
    </source>
</evidence>
<dbReference type="EMBL" id="JACHEK010000008">
    <property type="protein sequence ID" value="MBB6145853.1"/>
    <property type="molecule type" value="Genomic_DNA"/>
</dbReference>
<reference evidence="5 6" key="1">
    <citation type="submission" date="2020-08" db="EMBL/GenBank/DDBJ databases">
        <title>Genomic Encyclopedia of Type Strains, Phase IV (KMG-IV): sequencing the most valuable type-strain genomes for metagenomic binning, comparative biology and taxonomic classification.</title>
        <authorList>
            <person name="Goeker M."/>
        </authorList>
    </citation>
    <scope>NUCLEOTIDE SEQUENCE [LARGE SCALE GENOMIC DNA]</scope>
    <source>
        <strain evidence="5 6">DSM 103733</strain>
    </source>
</reference>
<accession>A0A841JWS2</accession>
<sequence>MKKKKLSIRVARWTAAIAISFYTVLAGAGVHSSDSAKAARVIKIHAKRYAFSPSEISIRRGQTVKLVFVSDDVAHAVAVDGLGLEVEIPAKSSATAIVTPDSIGDFKGRCSRYCGAGHSAMVFVVHVEP</sequence>
<keyword evidence="3" id="KW-0732">Signal</keyword>
<dbReference type="RefSeq" id="WP_050060869.1">
    <property type="nucleotide sequence ID" value="NZ_JACHEK010000008.1"/>
</dbReference>
<feature type="domain" description="Cytochrome oxidase subunit II copper A binding" evidence="4">
    <location>
        <begin position="37"/>
        <end position="129"/>
    </location>
</feature>
<dbReference type="InterPro" id="IPR008972">
    <property type="entry name" value="Cupredoxin"/>
</dbReference>
<dbReference type="GO" id="GO:0004129">
    <property type="term" value="F:cytochrome-c oxidase activity"/>
    <property type="evidence" value="ECO:0007669"/>
    <property type="project" value="InterPro"/>
</dbReference>
<comment type="caution">
    <text evidence="5">The sequence shown here is derived from an EMBL/GenBank/DDBJ whole genome shotgun (WGS) entry which is preliminary data.</text>
</comment>
<dbReference type="Pfam" id="PF13473">
    <property type="entry name" value="Cupredoxin_1"/>
    <property type="match status" value="1"/>
</dbReference>
<keyword evidence="2" id="KW-0186">Copper</keyword>
<evidence type="ECO:0000256" key="3">
    <source>
        <dbReference type="SAM" id="SignalP"/>
    </source>
</evidence>
<name>A0A841JWS2_9BACT</name>
<feature type="chain" id="PRO_5032687235" evidence="3">
    <location>
        <begin position="29"/>
        <end position="129"/>
    </location>
</feature>
<dbReference type="GO" id="GO:0005507">
    <property type="term" value="F:copper ion binding"/>
    <property type="evidence" value="ECO:0007669"/>
    <property type="project" value="InterPro"/>
</dbReference>
<dbReference type="InterPro" id="IPR001505">
    <property type="entry name" value="Copper_CuA"/>
</dbReference>
<evidence type="ECO:0000256" key="2">
    <source>
        <dbReference type="ARBA" id="ARBA00023008"/>
    </source>
</evidence>
<keyword evidence="1" id="KW-0479">Metal-binding</keyword>
<dbReference type="AlphaFoldDB" id="A0A841JWS2"/>